<name>A0A0F9PJV7_9ZZZZ</name>
<comment type="caution">
    <text evidence="1">The sequence shown here is derived from an EMBL/GenBank/DDBJ whole genome shotgun (WGS) entry which is preliminary data.</text>
</comment>
<dbReference type="InterPro" id="IPR044925">
    <property type="entry name" value="His-Me_finger_sf"/>
</dbReference>
<dbReference type="SUPFAM" id="SSF54060">
    <property type="entry name" value="His-Me finger endonucleases"/>
    <property type="match status" value="1"/>
</dbReference>
<dbReference type="InterPro" id="IPR038563">
    <property type="entry name" value="Endonuclease_7_sf"/>
</dbReference>
<reference evidence="1" key="1">
    <citation type="journal article" date="2015" name="Nature">
        <title>Complex archaea that bridge the gap between prokaryotes and eukaryotes.</title>
        <authorList>
            <person name="Spang A."/>
            <person name="Saw J.H."/>
            <person name="Jorgensen S.L."/>
            <person name="Zaremba-Niedzwiedzka K."/>
            <person name="Martijn J."/>
            <person name="Lind A.E."/>
            <person name="van Eijk R."/>
            <person name="Schleper C."/>
            <person name="Guy L."/>
            <person name="Ettema T.J."/>
        </authorList>
    </citation>
    <scope>NUCLEOTIDE SEQUENCE</scope>
</reference>
<protein>
    <recommendedName>
        <fullName evidence="2">Recombination endonuclease VII</fullName>
    </recommendedName>
</protein>
<dbReference type="InterPro" id="IPR004211">
    <property type="entry name" value="Endonuclease_7"/>
</dbReference>
<evidence type="ECO:0000313" key="1">
    <source>
        <dbReference type="EMBL" id="KKN30479.1"/>
    </source>
</evidence>
<evidence type="ECO:0008006" key="2">
    <source>
        <dbReference type="Google" id="ProtNLM"/>
    </source>
</evidence>
<proteinExistence type="predicted"/>
<dbReference type="AlphaFoldDB" id="A0A0F9PJV7"/>
<dbReference type="Pfam" id="PF02945">
    <property type="entry name" value="Endonuclease_7"/>
    <property type="match status" value="1"/>
</dbReference>
<dbReference type="Gene3D" id="3.40.1800.10">
    <property type="entry name" value="His-Me finger endonucleases"/>
    <property type="match status" value="1"/>
</dbReference>
<organism evidence="1">
    <name type="scientific">marine sediment metagenome</name>
    <dbReference type="NCBI Taxonomy" id="412755"/>
    <lineage>
        <taxon>unclassified sequences</taxon>
        <taxon>metagenomes</taxon>
        <taxon>ecological metagenomes</taxon>
    </lineage>
</organism>
<gene>
    <name evidence="1" type="ORF">LCGC14_0833610</name>
</gene>
<accession>A0A0F9PJV7</accession>
<sequence>MGDRKVCSKCRWEKHVSEFGKNNSKRDRLNTWCNTCKSEYFKQHYVKKKYNRTLEETEQILIDQTRECASDGTPINMKTRKMHHNKETGQIYDLLCHSCNMVLGYAHHDYRVILMCAIYQAKLNNIDFGEFIDFLKSKF</sequence>
<dbReference type="EMBL" id="LAZR01002402">
    <property type="protein sequence ID" value="KKN30479.1"/>
    <property type="molecule type" value="Genomic_DNA"/>
</dbReference>